<evidence type="ECO:0000313" key="2">
    <source>
        <dbReference type="Proteomes" id="UP001207468"/>
    </source>
</evidence>
<proteinExistence type="predicted"/>
<evidence type="ECO:0000313" key="1">
    <source>
        <dbReference type="EMBL" id="KAI9437782.1"/>
    </source>
</evidence>
<comment type="caution">
    <text evidence="1">The sequence shown here is derived from an EMBL/GenBank/DDBJ whole genome shotgun (WGS) entry which is preliminary data.</text>
</comment>
<sequence length="255" mass="28651">MPQIHDAHPTSAFDYLDLNTIDSWESSVGHKLLACPFGGKAFNPELHNSIRNKIFAAATKISHSTELGILAPQPSEEALRTNRTPTTFLIYNLTEHQYQLLLQRGTWSSLTISFCVTPLLPTCPQYLFSIRNLTMLNTTEVYNTIRPVWQDETLVEFLSSILQNTPESARDRTTEALQAFVASMNVEILPTKDSGDTPFPHFNIYTTHLINLDDDTWSGLRLFFANRTYASQKLGVASNKIAPFHCGICHGVDHP</sequence>
<keyword evidence="2" id="KW-1185">Reference proteome</keyword>
<protein>
    <submittedName>
        <fullName evidence="1">Uncharacterized protein</fullName>
    </submittedName>
</protein>
<name>A0ACC0TSV6_9AGAM</name>
<accession>A0ACC0TSV6</accession>
<dbReference type="EMBL" id="JAGFNK010000890">
    <property type="protein sequence ID" value="KAI9437782.1"/>
    <property type="molecule type" value="Genomic_DNA"/>
</dbReference>
<gene>
    <name evidence="1" type="ORF">F5148DRAFT_1154346</name>
</gene>
<organism evidence="1 2">
    <name type="scientific">Russula earlei</name>
    <dbReference type="NCBI Taxonomy" id="71964"/>
    <lineage>
        <taxon>Eukaryota</taxon>
        <taxon>Fungi</taxon>
        <taxon>Dikarya</taxon>
        <taxon>Basidiomycota</taxon>
        <taxon>Agaricomycotina</taxon>
        <taxon>Agaricomycetes</taxon>
        <taxon>Russulales</taxon>
        <taxon>Russulaceae</taxon>
        <taxon>Russula</taxon>
    </lineage>
</organism>
<reference evidence="1" key="1">
    <citation type="submission" date="2021-03" db="EMBL/GenBank/DDBJ databases">
        <title>Evolutionary priming and transition to the ectomycorrhizal habit in an iconic lineage of mushroom-forming fungi: is preadaptation a requirement?</title>
        <authorList>
            <consortium name="DOE Joint Genome Institute"/>
            <person name="Looney B.P."/>
            <person name="Miyauchi S."/>
            <person name="Morin E."/>
            <person name="Drula E."/>
            <person name="Courty P.E."/>
            <person name="Chicoki N."/>
            <person name="Fauchery L."/>
            <person name="Kohler A."/>
            <person name="Kuo A."/>
            <person name="LaButti K."/>
            <person name="Pangilinan J."/>
            <person name="Lipzen A."/>
            <person name="Riley R."/>
            <person name="Andreopoulos W."/>
            <person name="He G."/>
            <person name="Johnson J."/>
            <person name="Barry K.W."/>
            <person name="Grigoriev I.V."/>
            <person name="Nagy L."/>
            <person name="Hibbett D."/>
            <person name="Henrissat B."/>
            <person name="Matheny P.B."/>
            <person name="Labbe J."/>
            <person name="Martin A.F."/>
        </authorList>
    </citation>
    <scope>NUCLEOTIDE SEQUENCE</scope>
    <source>
        <strain evidence="1">BPL698</strain>
    </source>
</reference>
<dbReference type="Proteomes" id="UP001207468">
    <property type="component" value="Unassembled WGS sequence"/>
</dbReference>